<reference evidence="7" key="1">
    <citation type="submission" date="2020-06" db="EMBL/GenBank/DDBJ databases">
        <title>Draft genome sequences of strains closely related to Aspergillus parafelis and Aspergillus hiratsukae.</title>
        <authorList>
            <person name="Dos Santos R.A.C."/>
            <person name="Rivero-Menendez O."/>
            <person name="Steenwyk J.L."/>
            <person name="Mead M.E."/>
            <person name="Goldman G.H."/>
            <person name="Alastruey-Izquierdo A."/>
            <person name="Rokas A."/>
        </authorList>
    </citation>
    <scope>NUCLEOTIDE SEQUENCE</scope>
    <source>
        <strain evidence="7">CNM-CM5793</strain>
        <strain evidence="8">CNM-CM6106</strain>
    </source>
</reference>
<dbReference type="GO" id="GO:0046872">
    <property type="term" value="F:metal ion binding"/>
    <property type="evidence" value="ECO:0007669"/>
    <property type="project" value="UniProtKB-KW"/>
</dbReference>
<dbReference type="EMBL" id="JACBAD010002089">
    <property type="protein sequence ID" value="KAF7117465.1"/>
    <property type="molecule type" value="Genomic_DNA"/>
</dbReference>
<keyword evidence="9" id="KW-1185">Reference proteome</keyword>
<accession>A0A8H6UDH0</accession>
<comment type="caution">
    <text evidence="7">The sequence shown here is derived from an EMBL/GenBank/DDBJ whole genome shotgun (WGS) entry which is preliminary data.</text>
</comment>
<keyword evidence="4" id="KW-0804">Transcription</keyword>
<feature type="domain" description="Aflatoxin regulatory protein" evidence="6">
    <location>
        <begin position="106"/>
        <end position="203"/>
    </location>
</feature>
<sequence>MEMADEPELRYVGDHLPLSGGFLDAEITFSSVHDLLLSNSQLDFNAFDIFNFESREGSPTWQMDTSSPTDSLSDNSAPILITEDNSISPMLEATWPQEDRLCQNPQGCCISVATGVLSSMHADSSSCILGMSAQGSGRQPQLSHAADAILSMNQAALRAVLSVVKCSCYRRPQVLLIVTVICSEITAWYRHVVDIYSHRRNSTAGSAVLPSSKGKVEVLRPDFFIGNHCLGKDVGAALIRQILSGMLQELQAVIGDIACHAGQSAAVNEPRSDLMLSNVRDRMVAFLHAQLRGLTSALDHSESDSGTANFLEATDGMVVMFDVAQSAIDGTISMMVIISSTGTDELFISLNSSNQDSSCISNPVWTHMSFNTPAETLHVMRIRDALSVEVSNQQQYLIVDLDRSESVNSPAISRYYVSPTKSSGRYWTKQDVPVDIEANDYESCVGRVKGGFVDGICTLGFADGVSQLVYQPVTNVFGDGPG</sequence>
<evidence type="ECO:0000256" key="4">
    <source>
        <dbReference type="ARBA" id="ARBA00023163"/>
    </source>
</evidence>
<dbReference type="EMBL" id="JACBAF010002038">
    <property type="protein sequence ID" value="KAF7169427.1"/>
    <property type="molecule type" value="Genomic_DNA"/>
</dbReference>
<evidence type="ECO:0000313" key="9">
    <source>
        <dbReference type="Proteomes" id="UP000630445"/>
    </source>
</evidence>
<evidence type="ECO:0000256" key="3">
    <source>
        <dbReference type="ARBA" id="ARBA00023125"/>
    </source>
</evidence>
<dbReference type="InterPro" id="IPR013700">
    <property type="entry name" value="AflR"/>
</dbReference>
<dbReference type="AlphaFoldDB" id="A0A8H6UDH0"/>
<evidence type="ECO:0000256" key="1">
    <source>
        <dbReference type="ARBA" id="ARBA00022723"/>
    </source>
</evidence>
<dbReference type="GO" id="GO:0005634">
    <property type="term" value="C:nucleus"/>
    <property type="evidence" value="ECO:0007669"/>
    <property type="project" value="InterPro"/>
</dbReference>
<evidence type="ECO:0000256" key="2">
    <source>
        <dbReference type="ARBA" id="ARBA00023015"/>
    </source>
</evidence>
<dbReference type="GO" id="GO:0003677">
    <property type="term" value="F:DNA binding"/>
    <property type="evidence" value="ECO:0007669"/>
    <property type="project" value="UniProtKB-KW"/>
</dbReference>
<dbReference type="Pfam" id="PF08493">
    <property type="entry name" value="AflR"/>
    <property type="match status" value="1"/>
</dbReference>
<evidence type="ECO:0000313" key="8">
    <source>
        <dbReference type="EMBL" id="KAF7169427.1"/>
    </source>
</evidence>
<dbReference type="GO" id="GO:0045122">
    <property type="term" value="P:aflatoxin biosynthetic process"/>
    <property type="evidence" value="ECO:0007669"/>
    <property type="project" value="InterPro"/>
</dbReference>
<dbReference type="Proteomes" id="UP000630445">
    <property type="component" value="Unassembled WGS sequence"/>
</dbReference>
<organism evidence="7 9">
    <name type="scientific">Aspergillus hiratsukae</name>
    <dbReference type="NCBI Taxonomy" id="1194566"/>
    <lineage>
        <taxon>Eukaryota</taxon>
        <taxon>Fungi</taxon>
        <taxon>Dikarya</taxon>
        <taxon>Ascomycota</taxon>
        <taxon>Pezizomycotina</taxon>
        <taxon>Eurotiomycetes</taxon>
        <taxon>Eurotiomycetidae</taxon>
        <taxon>Eurotiales</taxon>
        <taxon>Aspergillaceae</taxon>
        <taxon>Aspergillus</taxon>
        <taxon>Aspergillus subgen. Fumigati</taxon>
    </lineage>
</organism>
<dbReference type="GO" id="GO:0006355">
    <property type="term" value="P:regulation of DNA-templated transcription"/>
    <property type="evidence" value="ECO:0007669"/>
    <property type="project" value="InterPro"/>
</dbReference>
<keyword evidence="1" id="KW-0479">Metal-binding</keyword>
<keyword evidence="5" id="KW-0539">Nucleus</keyword>
<keyword evidence="3" id="KW-0238">DNA-binding</keyword>
<protein>
    <recommendedName>
        <fullName evidence="6">Aflatoxin regulatory protein domain-containing protein</fullName>
    </recommendedName>
</protein>
<dbReference type="OrthoDB" id="2740448at2759"/>
<evidence type="ECO:0000256" key="5">
    <source>
        <dbReference type="ARBA" id="ARBA00023242"/>
    </source>
</evidence>
<gene>
    <name evidence="7" type="ORF">CNMCM5793_006447</name>
    <name evidence="8" type="ORF">CNMCM6106_004332</name>
</gene>
<evidence type="ECO:0000313" key="7">
    <source>
        <dbReference type="EMBL" id="KAF7117465.1"/>
    </source>
</evidence>
<dbReference type="Proteomes" id="UP000662466">
    <property type="component" value="Unassembled WGS sequence"/>
</dbReference>
<evidence type="ECO:0000259" key="6">
    <source>
        <dbReference type="Pfam" id="PF08493"/>
    </source>
</evidence>
<proteinExistence type="predicted"/>
<keyword evidence="2" id="KW-0805">Transcription regulation</keyword>
<name>A0A8H6UDH0_9EURO</name>